<accession>A0A8S9RER5</accession>
<protein>
    <submittedName>
        <fullName evidence="2">Uncharacterized protein</fullName>
    </submittedName>
</protein>
<dbReference type="EMBL" id="QGKX02000095">
    <property type="protein sequence ID" value="KAF3571189.1"/>
    <property type="molecule type" value="Genomic_DNA"/>
</dbReference>
<sequence>MEGSPYQKFSFSRGKGAVLGTGPEVFRSGEPGCLLAGTRRPVSYLGSGEIQYLSIFSPTTGGVLPTDQANHTRTQQDGQQHQEREEEVESSNANRDGDQQEAVDDGTAKETTTPSKKDLLEAIKVMRDQVAVMAQLFTPLVNSSVGQATPVVTATPIANGLVRGHEGDGGSGGGYGSTVHAISELLECLAWNLEWLGDSDVDL</sequence>
<dbReference type="AlphaFoldDB" id="A0A8S9RER5"/>
<evidence type="ECO:0000256" key="1">
    <source>
        <dbReference type="SAM" id="MobiDB-lite"/>
    </source>
</evidence>
<comment type="caution">
    <text evidence="2">The sequence shown here is derived from an EMBL/GenBank/DDBJ whole genome shotgun (WGS) entry which is preliminary data.</text>
</comment>
<evidence type="ECO:0000313" key="3">
    <source>
        <dbReference type="Proteomes" id="UP000712600"/>
    </source>
</evidence>
<organism evidence="2 3">
    <name type="scientific">Brassica cretica</name>
    <name type="common">Mustard</name>
    <dbReference type="NCBI Taxonomy" id="69181"/>
    <lineage>
        <taxon>Eukaryota</taxon>
        <taxon>Viridiplantae</taxon>
        <taxon>Streptophyta</taxon>
        <taxon>Embryophyta</taxon>
        <taxon>Tracheophyta</taxon>
        <taxon>Spermatophyta</taxon>
        <taxon>Magnoliopsida</taxon>
        <taxon>eudicotyledons</taxon>
        <taxon>Gunneridae</taxon>
        <taxon>Pentapetalae</taxon>
        <taxon>rosids</taxon>
        <taxon>malvids</taxon>
        <taxon>Brassicales</taxon>
        <taxon>Brassicaceae</taxon>
        <taxon>Brassiceae</taxon>
        <taxon>Brassica</taxon>
    </lineage>
</organism>
<feature type="compositionally biased region" description="Polar residues" evidence="1">
    <location>
        <begin position="67"/>
        <end position="79"/>
    </location>
</feature>
<dbReference type="Proteomes" id="UP000712600">
    <property type="component" value="Unassembled WGS sequence"/>
</dbReference>
<gene>
    <name evidence="2" type="ORF">F2Q69_00059523</name>
</gene>
<proteinExistence type="predicted"/>
<name>A0A8S9RER5_BRACR</name>
<evidence type="ECO:0000313" key="2">
    <source>
        <dbReference type="EMBL" id="KAF3571189.1"/>
    </source>
</evidence>
<reference evidence="2" key="1">
    <citation type="submission" date="2019-12" db="EMBL/GenBank/DDBJ databases">
        <title>Genome sequencing and annotation of Brassica cretica.</title>
        <authorList>
            <person name="Studholme D.J."/>
            <person name="Sarris P."/>
        </authorList>
    </citation>
    <scope>NUCLEOTIDE SEQUENCE</scope>
    <source>
        <strain evidence="2">PFS-109/04</strain>
        <tissue evidence="2">Leaf</tissue>
    </source>
</reference>
<feature type="region of interest" description="Disordered" evidence="1">
    <location>
        <begin position="61"/>
        <end position="115"/>
    </location>
</feature>